<evidence type="ECO:0000313" key="2">
    <source>
        <dbReference type="EMBL" id="KZS44822.1"/>
    </source>
</evidence>
<protein>
    <submittedName>
        <fullName evidence="2">Uncharacterized protein</fullName>
    </submittedName>
</protein>
<dbReference type="Proteomes" id="UP000076796">
    <property type="component" value="Unassembled WGS sequence"/>
</dbReference>
<keyword evidence="1" id="KW-0472">Membrane</keyword>
<keyword evidence="3" id="KW-1185">Reference proteome</keyword>
<reference evidence="2" key="1">
    <citation type="journal article" date="2016" name="Genome Announc.">
        <title>Draft genomes of two strains of Paenibacillus glucanolyticus with capability to degrade lignocellulose.</title>
        <authorList>
            <person name="Mathews S.L."/>
            <person name="Pawlak J."/>
            <person name="Grunden A.M."/>
        </authorList>
    </citation>
    <scope>NUCLEOTIDE SEQUENCE [LARGE SCALE GENOMIC DNA]</scope>
    <source>
        <strain evidence="2">SLM1</strain>
    </source>
</reference>
<feature type="transmembrane region" description="Helical" evidence="1">
    <location>
        <begin position="44"/>
        <end position="64"/>
    </location>
</feature>
<evidence type="ECO:0000256" key="1">
    <source>
        <dbReference type="SAM" id="Phobius"/>
    </source>
</evidence>
<organism evidence="2 3">
    <name type="scientific">Paenibacillus glucanolyticus</name>
    <dbReference type="NCBI Taxonomy" id="59843"/>
    <lineage>
        <taxon>Bacteria</taxon>
        <taxon>Bacillati</taxon>
        <taxon>Bacillota</taxon>
        <taxon>Bacilli</taxon>
        <taxon>Bacillales</taxon>
        <taxon>Paenibacillaceae</taxon>
        <taxon>Paenibacillus</taxon>
    </lineage>
</organism>
<dbReference type="EMBL" id="LWMH01000001">
    <property type="protein sequence ID" value="KZS44822.1"/>
    <property type="molecule type" value="Genomic_DNA"/>
</dbReference>
<accession>A0A163GAH7</accession>
<sequence length="95" mass="10828">MLNNDTFLSILKPRIMILSSLLLFTMISIVFLTDIYFIDFNSTVHLIAHYISPFIIHLLLSLFVKNKVSWLLGATLTTIISLVLILVVVLVFFSN</sequence>
<name>A0A163GAH7_9BACL</name>
<proteinExistence type="predicted"/>
<keyword evidence="1" id="KW-0812">Transmembrane</keyword>
<feature type="transmembrane region" description="Helical" evidence="1">
    <location>
        <begin position="15"/>
        <end position="37"/>
    </location>
</feature>
<keyword evidence="1" id="KW-1133">Transmembrane helix</keyword>
<dbReference type="AlphaFoldDB" id="A0A163GAH7"/>
<feature type="transmembrane region" description="Helical" evidence="1">
    <location>
        <begin position="70"/>
        <end position="93"/>
    </location>
</feature>
<evidence type="ECO:0000313" key="3">
    <source>
        <dbReference type="Proteomes" id="UP000076796"/>
    </source>
</evidence>
<comment type="caution">
    <text evidence="2">The sequence shown here is derived from an EMBL/GenBank/DDBJ whole genome shotgun (WGS) entry which is preliminary data.</text>
</comment>
<gene>
    <name evidence="2" type="ORF">AWU65_02190</name>
</gene>